<keyword evidence="2 5" id="KW-0694">RNA-binding</keyword>
<keyword evidence="3" id="KW-0539">Nucleus</keyword>
<evidence type="ECO:0000256" key="6">
    <source>
        <dbReference type="SAM" id="MobiDB-lite"/>
    </source>
</evidence>
<evidence type="ECO:0000256" key="3">
    <source>
        <dbReference type="ARBA" id="ARBA00023242"/>
    </source>
</evidence>
<dbReference type="OrthoDB" id="4207594at2759"/>
<dbReference type="InterPro" id="IPR012677">
    <property type="entry name" value="Nucleotide-bd_a/b_plait_sf"/>
</dbReference>
<dbReference type="SUPFAM" id="SSF54928">
    <property type="entry name" value="RNA-binding domain, RBD"/>
    <property type="match status" value="1"/>
</dbReference>
<evidence type="ECO:0000256" key="2">
    <source>
        <dbReference type="ARBA" id="ARBA00022884"/>
    </source>
</evidence>
<dbReference type="PANTHER" id="PTHR13952">
    <property type="entry name" value="U1 SMALL NUCLEAR RIBONUCLEOPROTEIN 70 KD"/>
    <property type="match status" value="1"/>
</dbReference>
<feature type="compositionally biased region" description="Basic and acidic residues" evidence="6">
    <location>
        <begin position="289"/>
        <end position="303"/>
    </location>
</feature>
<dbReference type="InterPro" id="IPR051183">
    <property type="entry name" value="U1_U11-U12_snRNP_70-35kDa"/>
</dbReference>
<dbReference type="Pfam" id="PF00076">
    <property type="entry name" value="RRM_1"/>
    <property type="match status" value="1"/>
</dbReference>
<dbReference type="GO" id="GO:0003729">
    <property type="term" value="F:mRNA binding"/>
    <property type="evidence" value="ECO:0007669"/>
    <property type="project" value="TreeGrafter"/>
</dbReference>
<sequence>MSYNASKFPSDVSRLFKPNPPLEYKRPVDYLPEKRQTCPHITGVSQLLGEQLSSYVNQFPQGSDNEYLHKYEEASHAKDDEHTKLNHETRAWDPHKDPNIKDTDPFKTIFVGRLPYDTTEMELQREFSKFGDIERIRVVRDKVTNKSKGYAFVLFTNPNSSRMACREIGIHRGLEIKGRIAIVDIERSRTIKYFKPRRLGGGLGGRGYTKAHGTVTSNIPSKFGPRPVTAPRTVYNGPSRFSSSTQSLPNDSRMPNRYGGNVARRPGIGGDVSTPQPPATTSYRSRYARTKETRPTKFEEPDY</sequence>
<dbReference type="InterPro" id="IPR000504">
    <property type="entry name" value="RRM_dom"/>
</dbReference>
<dbReference type="InterPro" id="IPR022023">
    <property type="entry name" value="U1snRNP70_N"/>
</dbReference>
<dbReference type="GO" id="GO:0071011">
    <property type="term" value="C:precatalytic spliceosome"/>
    <property type="evidence" value="ECO:0007669"/>
    <property type="project" value="TreeGrafter"/>
</dbReference>
<feature type="domain" description="RRM" evidence="7">
    <location>
        <begin position="107"/>
        <end position="188"/>
    </location>
</feature>
<dbReference type="AlphaFoldDB" id="A0A1Q3ABC7"/>
<dbReference type="GO" id="GO:0000398">
    <property type="term" value="P:mRNA splicing, via spliceosome"/>
    <property type="evidence" value="ECO:0007669"/>
    <property type="project" value="TreeGrafter"/>
</dbReference>
<dbReference type="PANTHER" id="PTHR13952:SF5">
    <property type="entry name" value="U1 SMALL NUCLEAR RIBONUCLEOPROTEIN 70 KDA"/>
    <property type="match status" value="1"/>
</dbReference>
<dbReference type="EMBL" id="BDGX01000035">
    <property type="protein sequence ID" value="GAV53066.1"/>
    <property type="molecule type" value="Genomic_DNA"/>
</dbReference>
<gene>
    <name evidence="8" type="ORF">ZYGR_0AI03480</name>
</gene>
<protein>
    <recommendedName>
        <fullName evidence="7">RRM domain-containing protein</fullName>
    </recommendedName>
</protein>
<keyword evidence="4" id="KW-0687">Ribonucleoprotein</keyword>
<dbReference type="GO" id="GO:0071004">
    <property type="term" value="C:U2-type prespliceosome"/>
    <property type="evidence" value="ECO:0007669"/>
    <property type="project" value="TreeGrafter"/>
</dbReference>
<dbReference type="GO" id="GO:0005685">
    <property type="term" value="C:U1 snRNP"/>
    <property type="evidence" value="ECO:0007669"/>
    <property type="project" value="TreeGrafter"/>
</dbReference>
<evidence type="ECO:0000259" key="7">
    <source>
        <dbReference type="PROSITE" id="PS50102"/>
    </source>
</evidence>
<proteinExistence type="predicted"/>
<dbReference type="InterPro" id="IPR035979">
    <property type="entry name" value="RBD_domain_sf"/>
</dbReference>
<dbReference type="Pfam" id="PF12220">
    <property type="entry name" value="U1snRNP70_N"/>
    <property type="match status" value="1"/>
</dbReference>
<dbReference type="SMART" id="SM00360">
    <property type="entry name" value="RRM"/>
    <property type="match status" value="1"/>
</dbReference>
<evidence type="ECO:0000256" key="5">
    <source>
        <dbReference type="PROSITE-ProRule" id="PRU00176"/>
    </source>
</evidence>
<feature type="region of interest" description="Disordered" evidence="6">
    <location>
        <begin position="211"/>
        <end position="303"/>
    </location>
</feature>
<dbReference type="Gene3D" id="3.30.70.330">
    <property type="match status" value="1"/>
</dbReference>
<comment type="caution">
    <text evidence="8">The sequence shown here is derived from an EMBL/GenBank/DDBJ whole genome shotgun (WGS) entry which is preliminary data.</text>
</comment>
<feature type="compositionally biased region" description="Polar residues" evidence="6">
    <location>
        <begin position="239"/>
        <end position="250"/>
    </location>
</feature>
<evidence type="ECO:0000256" key="4">
    <source>
        <dbReference type="ARBA" id="ARBA00023274"/>
    </source>
</evidence>
<dbReference type="CDD" id="cd21615">
    <property type="entry name" value="RRM_SNP1_like"/>
    <property type="match status" value="1"/>
</dbReference>
<reference evidence="8 9" key="1">
    <citation type="submission" date="2016-08" db="EMBL/GenBank/DDBJ databases">
        <title>Draft genome sequence of allopolyploid Zygosaccharomyces rouxii.</title>
        <authorList>
            <person name="Watanabe J."/>
            <person name="Uehara K."/>
            <person name="Mogi Y."/>
            <person name="Tsukioka Y."/>
        </authorList>
    </citation>
    <scope>NUCLEOTIDE SEQUENCE [LARGE SCALE GENOMIC DNA]</scope>
    <source>
        <strain evidence="8 9">NBRC 110957</strain>
    </source>
</reference>
<evidence type="ECO:0000256" key="1">
    <source>
        <dbReference type="ARBA" id="ARBA00004123"/>
    </source>
</evidence>
<accession>A0A1Q3ABC7</accession>
<organism evidence="8 9">
    <name type="scientific">Zygosaccharomyces rouxii</name>
    <dbReference type="NCBI Taxonomy" id="4956"/>
    <lineage>
        <taxon>Eukaryota</taxon>
        <taxon>Fungi</taxon>
        <taxon>Dikarya</taxon>
        <taxon>Ascomycota</taxon>
        <taxon>Saccharomycotina</taxon>
        <taxon>Saccharomycetes</taxon>
        <taxon>Saccharomycetales</taxon>
        <taxon>Saccharomycetaceae</taxon>
        <taxon>Zygosaccharomyces</taxon>
    </lineage>
</organism>
<dbReference type="PROSITE" id="PS50102">
    <property type="entry name" value="RRM"/>
    <property type="match status" value="1"/>
</dbReference>
<evidence type="ECO:0000313" key="9">
    <source>
        <dbReference type="Proteomes" id="UP000187013"/>
    </source>
</evidence>
<comment type="subcellular location">
    <subcellularLocation>
        <location evidence="1">Nucleus</location>
    </subcellularLocation>
</comment>
<evidence type="ECO:0000313" key="8">
    <source>
        <dbReference type="EMBL" id="GAV53066.1"/>
    </source>
</evidence>
<dbReference type="Proteomes" id="UP000187013">
    <property type="component" value="Unassembled WGS sequence"/>
</dbReference>
<dbReference type="GO" id="GO:0030619">
    <property type="term" value="F:U1 snRNA binding"/>
    <property type="evidence" value="ECO:0007669"/>
    <property type="project" value="TreeGrafter"/>
</dbReference>
<feature type="region of interest" description="Disordered" evidence="6">
    <location>
        <begin position="76"/>
        <end position="98"/>
    </location>
</feature>
<name>A0A1Q3ABC7_ZYGRO</name>